<evidence type="ECO:0000256" key="1">
    <source>
        <dbReference type="ARBA" id="ARBA00022729"/>
    </source>
</evidence>
<dbReference type="RefSeq" id="WP_151667099.1">
    <property type="nucleotide sequence ID" value="NZ_WBVO01000004.1"/>
</dbReference>
<protein>
    <submittedName>
        <fullName evidence="4">T9SS type A sorting domain-containing protein</fullName>
    </submittedName>
</protein>
<proteinExistence type="predicted"/>
<sequence>MKKITLSLLGLAMCATSYGQADQNQLPAQKKQYELETVQFQAPRTHQSSGTEAVYWSEDFANGIPATWTNQGFDGGLQPMAAAQWEYRGPGTTPGVGTGSRGAFAAANDPIQSATRTNGFVIFDSGWLDNNGSSATVGQGVAPAPHVGTLTTDTIDLTGHQYIMLELNSYARVFFANMQIAMSPDGGVTWPDTITAYSDATLGVNGASPNVDNLQYNISAELGNSANAMIRFIFDGRPGNANGNGYYFWCLDDISILDLPNHSVRFVENTDGAPAHDIIYNNDGLSSKHGIMPLKQNRPISFDANIYNFGSQPQTNLRLQIDILDDNDNVVQTLSSQSVTLQPDSIADYNVMNTAAWTATTTGNYRVVYSALSDSVTGADIPRDTFQIFVTDSLMSTDFNTFDNRFGTDDIGPDGSAIASRFDLVQGERIFGADIWLSNTTVAGGVVEVTIMDTTGFTFTNGFPGQPLAYVQHTVTAQDVANRVIRVQLRDASGLPITLDATNTGAYYVVVTMFSNADANPINLRNSTHFSQPSRSSIMYYTISAPRWYTGFEGSLDLNAPHIRVITCALSDPAGCAVSVEEIDLSNEIKLYPNPADEYVNMEFGDVSGEFDLRIVDMQGRTITTKSELAVPGTSVPVDVSMLTPGVYILSVEKDDSVSSFRLTVE</sequence>
<evidence type="ECO:0000256" key="2">
    <source>
        <dbReference type="SAM" id="SignalP"/>
    </source>
</evidence>
<accession>A0A6N6RKK5</accession>
<name>A0A6N6RKK5_9FLAO</name>
<evidence type="ECO:0000259" key="3">
    <source>
        <dbReference type="Pfam" id="PF18962"/>
    </source>
</evidence>
<reference evidence="4 5" key="1">
    <citation type="submission" date="2019-09" db="EMBL/GenBank/DDBJ databases">
        <title>Genomes of family Cryomorphaceae.</title>
        <authorList>
            <person name="Bowman J.P."/>
        </authorList>
    </citation>
    <scope>NUCLEOTIDE SEQUENCE [LARGE SCALE GENOMIC DNA]</scope>
    <source>
        <strain evidence="4 5">LMG 25704</strain>
    </source>
</reference>
<gene>
    <name evidence="4" type="ORF">F8C67_06910</name>
</gene>
<organism evidence="4 5">
    <name type="scientific">Phaeocystidibacter luteus</name>
    <dbReference type="NCBI Taxonomy" id="911197"/>
    <lineage>
        <taxon>Bacteria</taxon>
        <taxon>Pseudomonadati</taxon>
        <taxon>Bacteroidota</taxon>
        <taxon>Flavobacteriia</taxon>
        <taxon>Flavobacteriales</taxon>
        <taxon>Phaeocystidibacteraceae</taxon>
        <taxon>Phaeocystidibacter</taxon>
    </lineage>
</organism>
<comment type="caution">
    <text evidence="4">The sequence shown here is derived from an EMBL/GenBank/DDBJ whole genome shotgun (WGS) entry which is preliminary data.</text>
</comment>
<dbReference type="NCBIfam" id="TIGR04183">
    <property type="entry name" value="Por_Secre_tail"/>
    <property type="match status" value="1"/>
</dbReference>
<dbReference type="Gene3D" id="2.60.120.200">
    <property type="match status" value="1"/>
</dbReference>
<evidence type="ECO:0000313" key="5">
    <source>
        <dbReference type="Proteomes" id="UP000468650"/>
    </source>
</evidence>
<keyword evidence="5" id="KW-1185">Reference proteome</keyword>
<feature type="chain" id="PRO_5026905673" evidence="2">
    <location>
        <begin position="22"/>
        <end position="666"/>
    </location>
</feature>
<dbReference type="InterPro" id="IPR026444">
    <property type="entry name" value="Secre_tail"/>
</dbReference>
<feature type="domain" description="Secretion system C-terminal sorting" evidence="3">
    <location>
        <begin position="591"/>
        <end position="658"/>
    </location>
</feature>
<feature type="signal peptide" evidence="2">
    <location>
        <begin position="1"/>
        <end position="21"/>
    </location>
</feature>
<dbReference type="OrthoDB" id="9813840at2"/>
<dbReference type="EMBL" id="WBVO01000004">
    <property type="protein sequence ID" value="KAB2810310.1"/>
    <property type="molecule type" value="Genomic_DNA"/>
</dbReference>
<dbReference type="Proteomes" id="UP000468650">
    <property type="component" value="Unassembled WGS sequence"/>
</dbReference>
<dbReference type="AlphaFoldDB" id="A0A6N6RKK5"/>
<dbReference type="Pfam" id="PF18962">
    <property type="entry name" value="Por_Secre_tail"/>
    <property type="match status" value="1"/>
</dbReference>
<evidence type="ECO:0000313" key="4">
    <source>
        <dbReference type="EMBL" id="KAB2810310.1"/>
    </source>
</evidence>
<keyword evidence="1 2" id="KW-0732">Signal</keyword>